<sequence>MEASGVSPLLLATLGFLRTVCQHSLEDEPLIARGLRLMGLLGTVALALAVAGGVIEGEATKESSLTSGQNLRHIGVILFVVLLGLIILVHVFCWMNSGRILKHRRTLLAGISVALPFLVVRVAYTVLSAYAPLTRSIAADGQVTSITSDSPLTKFNSTTGPWIIYLLMSVVPEFIAVVIYVIVGTKIPLQDDTDYSRGAMSEAWDQGSDEEHARLKPLRTASSNYSQY</sequence>
<feature type="transmembrane region" description="Helical" evidence="1">
    <location>
        <begin position="75"/>
        <end position="95"/>
    </location>
</feature>
<feature type="transmembrane region" description="Helical" evidence="1">
    <location>
        <begin position="37"/>
        <end position="55"/>
    </location>
</feature>
<keyword evidence="4" id="KW-1185">Reference proteome</keyword>
<dbReference type="InterPro" id="IPR056119">
    <property type="entry name" value="DUF7702"/>
</dbReference>
<evidence type="ECO:0000256" key="1">
    <source>
        <dbReference type="SAM" id="Phobius"/>
    </source>
</evidence>
<accession>A0A2H3ITI6</accession>
<proteinExistence type="predicted"/>
<feature type="domain" description="DUF7702" evidence="2">
    <location>
        <begin position="5"/>
        <end position="186"/>
    </location>
</feature>
<protein>
    <recommendedName>
        <fullName evidence="2">DUF7702 domain-containing protein</fullName>
    </recommendedName>
</protein>
<dbReference type="Pfam" id="PF24800">
    <property type="entry name" value="DUF7702"/>
    <property type="match status" value="1"/>
</dbReference>
<name>A0A2H3ITI6_WOLCO</name>
<dbReference type="OrthoDB" id="2560628at2759"/>
<evidence type="ECO:0000313" key="4">
    <source>
        <dbReference type="Proteomes" id="UP000218811"/>
    </source>
</evidence>
<gene>
    <name evidence="3" type="ORF">WOLCODRAFT_135031</name>
</gene>
<dbReference type="PANTHER" id="PTHR42109:SF2">
    <property type="entry name" value="INTEGRAL MEMBRANE PROTEIN"/>
    <property type="match status" value="1"/>
</dbReference>
<keyword evidence="1" id="KW-0472">Membrane</keyword>
<dbReference type="STRING" id="742152.A0A2H3ITI6"/>
<organism evidence="3 4">
    <name type="scientific">Wolfiporia cocos (strain MD-104)</name>
    <name type="common">Brown rot fungus</name>
    <dbReference type="NCBI Taxonomy" id="742152"/>
    <lineage>
        <taxon>Eukaryota</taxon>
        <taxon>Fungi</taxon>
        <taxon>Dikarya</taxon>
        <taxon>Basidiomycota</taxon>
        <taxon>Agaricomycotina</taxon>
        <taxon>Agaricomycetes</taxon>
        <taxon>Polyporales</taxon>
        <taxon>Phaeolaceae</taxon>
        <taxon>Wolfiporia</taxon>
    </lineage>
</organism>
<keyword evidence="1" id="KW-1133">Transmembrane helix</keyword>
<feature type="transmembrane region" description="Helical" evidence="1">
    <location>
        <begin position="162"/>
        <end position="183"/>
    </location>
</feature>
<evidence type="ECO:0000313" key="3">
    <source>
        <dbReference type="EMBL" id="PCH33290.1"/>
    </source>
</evidence>
<feature type="transmembrane region" description="Helical" evidence="1">
    <location>
        <begin position="107"/>
        <end position="127"/>
    </location>
</feature>
<feature type="transmembrane region" description="Helical" evidence="1">
    <location>
        <begin position="6"/>
        <end position="25"/>
    </location>
</feature>
<dbReference type="EMBL" id="KB467831">
    <property type="protein sequence ID" value="PCH33290.1"/>
    <property type="molecule type" value="Genomic_DNA"/>
</dbReference>
<keyword evidence="1" id="KW-0812">Transmembrane</keyword>
<reference evidence="3 4" key="1">
    <citation type="journal article" date="2012" name="Science">
        <title>The Paleozoic origin of enzymatic lignin decomposition reconstructed from 31 fungal genomes.</title>
        <authorList>
            <person name="Floudas D."/>
            <person name="Binder M."/>
            <person name="Riley R."/>
            <person name="Barry K."/>
            <person name="Blanchette R.A."/>
            <person name="Henrissat B."/>
            <person name="Martinez A.T."/>
            <person name="Otillar R."/>
            <person name="Spatafora J.W."/>
            <person name="Yadav J.S."/>
            <person name="Aerts A."/>
            <person name="Benoit I."/>
            <person name="Boyd A."/>
            <person name="Carlson A."/>
            <person name="Copeland A."/>
            <person name="Coutinho P.M."/>
            <person name="de Vries R.P."/>
            <person name="Ferreira P."/>
            <person name="Findley K."/>
            <person name="Foster B."/>
            <person name="Gaskell J."/>
            <person name="Glotzer D."/>
            <person name="Gorecki P."/>
            <person name="Heitman J."/>
            <person name="Hesse C."/>
            <person name="Hori C."/>
            <person name="Igarashi K."/>
            <person name="Jurgens J.A."/>
            <person name="Kallen N."/>
            <person name="Kersten P."/>
            <person name="Kohler A."/>
            <person name="Kuees U."/>
            <person name="Kumar T.K.A."/>
            <person name="Kuo A."/>
            <person name="LaButti K."/>
            <person name="Larrondo L.F."/>
            <person name="Lindquist E."/>
            <person name="Ling A."/>
            <person name="Lombard V."/>
            <person name="Lucas S."/>
            <person name="Lundell T."/>
            <person name="Martin R."/>
            <person name="McLaughlin D.J."/>
            <person name="Morgenstern I."/>
            <person name="Morin E."/>
            <person name="Murat C."/>
            <person name="Nagy L.G."/>
            <person name="Nolan M."/>
            <person name="Ohm R.A."/>
            <person name="Patyshakuliyeva A."/>
            <person name="Rokas A."/>
            <person name="Ruiz-Duenas F.J."/>
            <person name="Sabat G."/>
            <person name="Salamov A."/>
            <person name="Samejima M."/>
            <person name="Schmutz J."/>
            <person name="Slot J.C."/>
            <person name="St John F."/>
            <person name="Stenlid J."/>
            <person name="Sun H."/>
            <person name="Sun S."/>
            <person name="Syed K."/>
            <person name="Tsang A."/>
            <person name="Wiebenga A."/>
            <person name="Young D."/>
            <person name="Pisabarro A."/>
            <person name="Eastwood D.C."/>
            <person name="Martin F."/>
            <person name="Cullen D."/>
            <person name="Grigoriev I.V."/>
            <person name="Hibbett D.S."/>
        </authorList>
    </citation>
    <scope>NUCLEOTIDE SEQUENCE [LARGE SCALE GENOMIC DNA]</scope>
    <source>
        <strain evidence="3 4">MD-104</strain>
    </source>
</reference>
<dbReference type="PANTHER" id="PTHR42109">
    <property type="entry name" value="UNPLACED GENOMIC SCAFFOLD UM_SCAF_CONTIG_1.265, WHOLE GENOME SHOTGUN SEQUENCE"/>
    <property type="match status" value="1"/>
</dbReference>
<dbReference type="Proteomes" id="UP000218811">
    <property type="component" value="Unassembled WGS sequence"/>
</dbReference>
<evidence type="ECO:0000259" key="2">
    <source>
        <dbReference type="Pfam" id="PF24800"/>
    </source>
</evidence>
<dbReference type="OMA" id="MAVIMEF"/>
<dbReference type="AlphaFoldDB" id="A0A2H3ITI6"/>